<evidence type="ECO:0000313" key="2">
    <source>
        <dbReference type="EMBL" id="QEG33160.1"/>
    </source>
</evidence>
<keyword evidence="1" id="KW-0560">Oxidoreductase</keyword>
<name>A0A5B9Q658_9BACT</name>
<accession>A0A5B9Q658</accession>
<dbReference type="GO" id="GO:0016020">
    <property type="term" value="C:membrane"/>
    <property type="evidence" value="ECO:0007669"/>
    <property type="project" value="TreeGrafter"/>
</dbReference>
<dbReference type="PIRSF" id="PIRSF005646">
    <property type="entry name" value="FwdB"/>
    <property type="match status" value="1"/>
</dbReference>
<reference evidence="2 3" key="1">
    <citation type="submission" date="2019-08" db="EMBL/GenBank/DDBJ databases">
        <title>Deep-cultivation of Planctomycetes and their phenomic and genomic characterization uncovers novel biology.</title>
        <authorList>
            <person name="Wiegand S."/>
            <person name="Jogler M."/>
            <person name="Boedeker C."/>
            <person name="Pinto D."/>
            <person name="Vollmers J."/>
            <person name="Rivas-Marin E."/>
            <person name="Kohn T."/>
            <person name="Peeters S.H."/>
            <person name="Heuer A."/>
            <person name="Rast P."/>
            <person name="Oberbeckmann S."/>
            <person name="Bunk B."/>
            <person name="Jeske O."/>
            <person name="Meyerdierks A."/>
            <person name="Storesund J.E."/>
            <person name="Kallscheuer N."/>
            <person name="Luecker S."/>
            <person name="Lage O.M."/>
            <person name="Pohl T."/>
            <person name="Merkel B.J."/>
            <person name="Hornburger P."/>
            <person name="Mueller R.-W."/>
            <person name="Bruemmer F."/>
            <person name="Labrenz M."/>
            <person name="Spormann A.M."/>
            <person name="Op den Camp H."/>
            <person name="Overmann J."/>
            <person name="Amann R."/>
            <person name="Jetten M.S.M."/>
            <person name="Mascher T."/>
            <person name="Medema M.H."/>
            <person name="Devos D.P."/>
            <person name="Kaster A.-K."/>
            <person name="Ovreas L."/>
            <person name="Rohde M."/>
            <person name="Galperin M.Y."/>
            <person name="Jogler C."/>
        </authorList>
    </citation>
    <scope>NUCLEOTIDE SEQUENCE [LARGE SCALE GENOMIC DNA]</scope>
    <source>
        <strain evidence="2 3">Pr1d</strain>
    </source>
</reference>
<keyword evidence="2" id="KW-0378">Hydrolase</keyword>
<dbReference type="KEGG" id="bgok:Pr1d_04210"/>
<proteinExistence type="predicted"/>
<dbReference type="GO" id="GO:0022904">
    <property type="term" value="P:respiratory electron transport chain"/>
    <property type="evidence" value="ECO:0007669"/>
    <property type="project" value="TreeGrafter"/>
</dbReference>
<dbReference type="EMBL" id="CP042913">
    <property type="protein sequence ID" value="QEG33160.1"/>
    <property type="molecule type" value="Genomic_DNA"/>
</dbReference>
<evidence type="ECO:0000256" key="1">
    <source>
        <dbReference type="ARBA" id="ARBA00023002"/>
    </source>
</evidence>
<dbReference type="InterPro" id="IPR050123">
    <property type="entry name" value="Prok_molybdopt-oxidoreductase"/>
</dbReference>
<protein>
    <submittedName>
        <fullName evidence="2">Formyltransferase/hydrolase complex Fhc subunit B</fullName>
    </submittedName>
</protein>
<dbReference type="AlphaFoldDB" id="A0A5B9Q658"/>
<sequence length="423" mass="45525">MAKQIDNVTCVSCGCLCDDLAVQIADGQITSAERACSISQPLFVASQENKTVTAEIEGKEVSLEAAIDRASEILDSSCSPLIWGLAESTIEAQRKAIALADRLGGTVDPALSPFHRAALIALQSVGISTCTLGEVKQRADVVLFWGCDPMTTHPRFFERFIDPPCKFTATGRNLVVVDDERHETASLANEFLQIEPGADFEVLSTLRAIVAEVEIESETVGRVSLAQLQALSNTLKASNYPVLFFGSGIAEDEDASSTLESLFLLVRQLNDHSRCSAIGLGGPIAENVLTWQTGYPCGVNFATGYPRFDPVAYSATRLLESGEADALLMCGKSGFQHLAKAAREKLHDMPVVLLEPAQSAPYDNNQFVPTVRIPLARVGIHTGGTVFRMDGVPLPLRQLTQSSHLSEEEVLTAILEGVLKTCC</sequence>
<keyword evidence="2" id="KW-0808">Transferase</keyword>
<dbReference type="Gene3D" id="3.40.228.10">
    <property type="entry name" value="Dimethylsulfoxide Reductase, domain 2"/>
    <property type="match status" value="1"/>
</dbReference>
<dbReference type="GO" id="GO:0018493">
    <property type="term" value="F:formylmethanofuran dehydrogenase activity"/>
    <property type="evidence" value="ECO:0007669"/>
    <property type="project" value="InterPro"/>
</dbReference>
<dbReference type="PANTHER" id="PTHR43105">
    <property type="entry name" value="RESPIRATORY NITRATE REDUCTASE"/>
    <property type="match status" value="1"/>
</dbReference>
<dbReference type="GO" id="GO:0016740">
    <property type="term" value="F:transferase activity"/>
    <property type="evidence" value="ECO:0007669"/>
    <property type="project" value="UniProtKB-KW"/>
</dbReference>
<gene>
    <name evidence="2" type="primary">fhcB</name>
    <name evidence="2" type="ORF">Pr1d_04210</name>
</gene>
<evidence type="ECO:0000313" key="3">
    <source>
        <dbReference type="Proteomes" id="UP000323917"/>
    </source>
</evidence>
<dbReference type="GO" id="GO:0016787">
    <property type="term" value="F:hydrolase activity"/>
    <property type="evidence" value="ECO:0007669"/>
    <property type="project" value="UniProtKB-KW"/>
</dbReference>
<dbReference type="PANTHER" id="PTHR43105:SF14">
    <property type="entry name" value="FORMATE DEHYDROGENASE H"/>
    <property type="match status" value="1"/>
</dbReference>
<dbReference type="GO" id="GO:0015948">
    <property type="term" value="P:methanogenesis"/>
    <property type="evidence" value="ECO:0007669"/>
    <property type="project" value="InterPro"/>
</dbReference>
<dbReference type="Proteomes" id="UP000323917">
    <property type="component" value="Chromosome"/>
</dbReference>
<organism evidence="2 3">
    <name type="scientific">Bythopirellula goksoeyrii</name>
    <dbReference type="NCBI Taxonomy" id="1400387"/>
    <lineage>
        <taxon>Bacteria</taxon>
        <taxon>Pseudomonadati</taxon>
        <taxon>Planctomycetota</taxon>
        <taxon>Planctomycetia</taxon>
        <taxon>Pirellulales</taxon>
        <taxon>Lacipirellulaceae</taxon>
        <taxon>Bythopirellula</taxon>
    </lineage>
</organism>
<dbReference type="NCBIfam" id="TIGR03129">
    <property type="entry name" value="one_C_dehyd_B"/>
    <property type="match status" value="1"/>
</dbReference>
<keyword evidence="3" id="KW-1185">Reference proteome</keyword>
<dbReference type="SUPFAM" id="SSF53706">
    <property type="entry name" value="Formate dehydrogenase/DMSO reductase, domains 1-3"/>
    <property type="match status" value="1"/>
</dbReference>
<dbReference type="GO" id="GO:0003954">
    <property type="term" value="F:NADH dehydrogenase activity"/>
    <property type="evidence" value="ECO:0007669"/>
    <property type="project" value="TreeGrafter"/>
</dbReference>
<dbReference type="InterPro" id="IPR016457">
    <property type="entry name" value="Formylmethanofuran_DH_bsu"/>
</dbReference>
<dbReference type="RefSeq" id="WP_168205006.1">
    <property type="nucleotide sequence ID" value="NZ_CP042913.1"/>
</dbReference>